<dbReference type="GO" id="GO:0003723">
    <property type="term" value="F:RNA binding"/>
    <property type="evidence" value="ECO:0007669"/>
    <property type="project" value="InterPro"/>
</dbReference>
<accession>A0A7J7HQ31</accession>
<dbReference type="GO" id="GO:0009451">
    <property type="term" value="P:RNA modification"/>
    <property type="evidence" value="ECO:0007669"/>
    <property type="project" value="InterPro"/>
</dbReference>
<dbReference type="FunFam" id="1.25.40.10:FF:000073">
    <property type="entry name" value="Pentatricopeptide repeat-containing protein chloroplastic"/>
    <property type="match status" value="1"/>
</dbReference>
<organism evidence="6 7">
    <name type="scientific">Camellia sinensis</name>
    <name type="common">Tea plant</name>
    <name type="synonym">Thea sinensis</name>
    <dbReference type="NCBI Taxonomy" id="4442"/>
    <lineage>
        <taxon>Eukaryota</taxon>
        <taxon>Viridiplantae</taxon>
        <taxon>Streptophyta</taxon>
        <taxon>Embryophyta</taxon>
        <taxon>Tracheophyta</taxon>
        <taxon>Spermatophyta</taxon>
        <taxon>Magnoliopsida</taxon>
        <taxon>eudicotyledons</taxon>
        <taxon>Gunneridae</taxon>
        <taxon>Pentapetalae</taxon>
        <taxon>asterids</taxon>
        <taxon>Ericales</taxon>
        <taxon>Theaceae</taxon>
        <taxon>Camellia</taxon>
    </lineage>
</organism>
<feature type="transmembrane region" description="Helical" evidence="4">
    <location>
        <begin position="829"/>
        <end position="852"/>
    </location>
</feature>
<evidence type="ECO:0000256" key="1">
    <source>
        <dbReference type="ARBA" id="ARBA00006643"/>
    </source>
</evidence>
<keyword evidence="4" id="KW-1133">Transmembrane helix</keyword>
<dbReference type="Pfam" id="PF20431">
    <property type="entry name" value="E_motif"/>
    <property type="match status" value="1"/>
</dbReference>
<dbReference type="Pfam" id="PF14432">
    <property type="entry name" value="DYW_deaminase"/>
    <property type="match status" value="1"/>
</dbReference>
<dbReference type="PANTHER" id="PTHR47926">
    <property type="entry name" value="PENTATRICOPEPTIDE REPEAT-CONTAINING PROTEIN"/>
    <property type="match status" value="1"/>
</dbReference>
<dbReference type="Gene3D" id="1.25.40.10">
    <property type="entry name" value="Tetratricopeptide repeat domain"/>
    <property type="match status" value="5"/>
</dbReference>
<dbReference type="AlphaFoldDB" id="A0A7J7HQ31"/>
<feature type="transmembrane region" description="Helical" evidence="4">
    <location>
        <begin position="959"/>
        <end position="977"/>
    </location>
</feature>
<name>A0A7J7HQ31_CAMSI</name>
<feature type="transmembrane region" description="Helical" evidence="4">
    <location>
        <begin position="983"/>
        <end position="1003"/>
    </location>
</feature>
<evidence type="ECO:0000256" key="2">
    <source>
        <dbReference type="ARBA" id="ARBA00022737"/>
    </source>
</evidence>
<keyword evidence="4" id="KW-0472">Membrane</keyword>
<dbReference type="NCBIfam" id="TIGR00756">
    <property type="entry name" value="PPR"/>
    <property type="match status" value="6"/>
</dbReference>
<feature type="repeat" description="PPR" evidence="3">
    <location>
        <begin position="64"/>
        <end position="99"/>
    </location>
</feature>
<evidence type="ECO:0000313" key="7">
    <source>
        <dbReference type="Proteomes" id="UP000593564"/>
    </source>
</evidence>
<gene>
    <name evidence="6" type="ORF">HYC85_007541</name>
</gene>
<dbReference type="PROSITE" id="PS51375">
    <property type="entry name" value="PPR"/>
    <property type="match status" value="6"/>
</dbReference>
<keyword evidence="2" id="KW-0677">Repeat</keyword>
<dbReference type="InterPro" id="IPR046848">
    <property type="entry name" value="E_motif"/>
</dbReference>
<dbReference type="EMBL" id="JACBKZ010000003">
    <property type="protein sequence ID" value="KAF5954685.1"/>
    <property type="molecule type" value="Genomic_DNA"/>
</dbReference>
<keyword evidence="7" id="KW-1185">Reference proteome</keyword>
<dbReference type="InterPro" id="IPR002885">
    <property type="entry name" value="PPR_rpt"/>
</dbReference>
<comment type="caution">
    <text evidence="6">The sequence shown here is derived from an EMBL/GenBank/DDBJ whole genome shotgun (WGS) entry which is preliminary data.</text>
</comment>
<comment type="similarity">
    <text evidence="1">Belongs to the PPR family. PCMP-H subfamily.</text>
</comment>
<dbReference type="Proteomes" id="UP000593564">
    <property type="component" value="Unassembled WGS sequence"/>
</dbReference>
<feature type="repeat" description="PPR" evidence="3">
    <location>
        <begin position="163"/>
        <end position="197"/>
    </location>
</feature>
<dbReference type="Pfam" id="PF01535">
    <property type="entry name" value="PPR"/>
    <property type="match status" value="6"/>
</dbReference>
<dbReference type="FunFam" id="1.25.40.10:FF:000344">
    <property type="entry name" value="Pentatricopeptide repeat-containing protein"/>
    <property type="match status" value="1"/>
</dbReference>
<protein>
    <recommendedName>
        <fullName evidence="5">DYW domain-containing protein</fullName>
    </recommendedName>
</protein>
<reference evidence="7" key="1">
    <citation type="journal article" date="2020" name="Nat. Commun.">
        <title>Genome assembly of wild tea tree DASZ reveals pedigree and selection history of tea varieties.</title>
        <authorList>
            <person name="Zhang W."/>
            <person name="Zhang Y."/>
            <person name="Qiu H."/>
            <person name="Guo Y."/>
            <person name="Wan H."/>
            <person name="Zhang X."/>
            <person name="Scossa F."/>
            <person name="Alseekh S."/>
            <person name="Zhang Q."/>
            <person name="Wang P."/>
            <person name="Xu L."/>
            <person name="Schmidt M.H."/>
            <person name="Jia X."/>
            <person name="Li D."/>
            <person name="Zhu A."/>
            <person name="Guo F."/>
            <person name="Chen W."/>
            <person name="Ni D."/>
            <person name="Usadel B."/>
            <person name="Fernie A.R."/>
            <person name="Wen W."/>
        </authorList>
    </citation>
    <scope>NUCLEOTIDE SEQUENCE [LARGE SCALE GENOMIC DNA]</scope>
    <source>
        <strain evidence="7">cv. G240</strain>
    </source>
</reference>
<evidence type="ECO:0000256" key="3">
    <source>
        <dbReference type="PROSITE-ProRule" id="PRU00708"/>
    </source>
</evidence>
<dbReference type="Pfam" id="PF13041">
    <property type="entry name" value="PPR_2"/>
    <property type="match status" value="3"/>
</dbReference>
<feature type="repeat" description="PPR" evidence="3">
    <location>
        <begin position="233"/>
        <end position="263"/>
    </location>
</feature>
<dbReference type="FunFam" id="1.25.40.10:FF:000196">
    <property type="entry name" value="Pentatricopeptide repeat-containing protein At4g14850"/>
    <property type="match status" value="1"/>
</dbReference>
<feature type="transmembrane region" description="Helical" evidence="4">
    <location>
        <begin position="27"/>
        <end position="47"/>
    </location>
</feature>
<sequence>MAQRKSAKRLISSCYSSHAPKPTLLSAFMPFLFIFISTRVVNLYAILGDVTYSRHTFDQIPKKDAYTWNSMLSSYVRNNRFHDAVNCLYKMLLNSEVRPDFYTFPPVLKACGNLFDGKKIHCWVFKLGFEWDVFVAASLVHMYCRFGYLAAAHKIFSDMPFRDGGSWNAMISGFCQNGNVSEALGVLDEMRFDGMKMDCVTVSTVLPACAQMDDILHGMLIHLYVIKHGLEFDVFVSNALINMYAKFGNIRQAQKVFDQMFVRDLVSWNSIIAAYEQNAHPDTALEFFGEMQSNGIQPDVLTLVSLASSVAQSGDCRSGRSVHGFVTRRCWILEDVVVGNAVLDMYAKLGIIDSAYRVFEEISLKDVVSWNTMITGYGQNGLASEAIEVFCMMEVCEDVTPNQGTWVSVLPAYSHLGALKLGMRTHGHTCLIDLYGKCGRLDDAMSLFYEVPRMSSVPWNAIISCHGIHGHGETSLQLFQAMQDEGVKPDHVTFVSLLSACSHSGLVDQGQWCFRVMQEEYGIKPSLKHYGCMVDLLGRAGYLEKAYSFVKNIPLRPDASVWGALLGACRIHGDVELGKFASERLFEVDSENVGYYVLLSNIYANVGKWEGADEVRSLARDRGLKKTPGWSSIELNNRIEVFYTGNQSHPHCEEIYKELEILTAKIKTVGYIPDCSFVLQDVEEDEKEYILRSHSERLAITYGIISTPPKSPIRIFKNLRVCGDCHNVTKFISKITEREIIVRDSNRFHHFKDGVDGFIQFTERNETRPINFGNLVVGLIVENQNVNHEFSFAVWCVVALNYYFILLVVQDDLASLDLLGYMVSSFQIFFFLNCLFCMLCLSLQCFGCRLLWHISSNQINNFCLDMILVRTLVVVTLLYQRVPAYYVVSLSITIFLLGAWAQFGGEGDGLLCCGSSGRAMVETLLATQVKRIILFRERSYCRCKRNSQLVFCNRPKIEILLEIIYFFYFGLIFISNIKFDGFINFYLFIFFFAMLCFVVLFRLECEWNVHKQLNSTFYIS</sequence>
<feature type="domain" description="DYW" evidence="5">
    <location>
        <begin position="670"/>
        <end position="755"/>
    </location>
</feature>
<dbReference type="PANTHER" id="PTHR47926:SF486">
    <property type="entry name" value="(WILD MALAYSIAN BANANA) HYPOTHETICAL PROTEIN"/>
    <property type="match status" value="1"/>
</dbReference>
<dbReference type="InterPro" id="IPR032867">
    <property type="entry name" value="DYW_dom"/>
</dbReference>
<dbReference type="FunFam" id="1.25.40.10:FF:000490">
    <property type="entry name" value="Pentatricopeptide repeat-containing protein chloroplastic"/>
    <property type="match status" value="1"/>
</dbReference>
<dbReference type="InterPro" id="IPR011990">
    <property type="entry name" value="TPR-like_helical_dom_sf"/>
</dbReference>
<dbReference type="InterPro" id="IPR046960">
    <property type="entry name" value="PPR_At4g14850-like_plant"/>
</dbReference>
<proteinExistence type="inferred from homology"/>
<feature type="repeat" description="PPR" evidence="3">
    <location>
        <begin position="366"/>
        <end position="396"/>
    </location>
</feature>
<feature type="repeat" description="PPR" evidence="3">
    <location>
        <begin position="264"/>
        <end position="298"/>
    </location>
</feature>
<evidence type="ECO:0000256" key="4">
    <source>
        <dbReference type="SAM" id="Phobius"/>
    </source>
</evidence>
<feature type="repeat" description="PPR" evidence="3">
    <location>
        <begin position="455"/>
        <end position="489"/>
    </location>
</feature>
<dbReference type="GO" id="GO:0008270">
    <property type="term" value="F:zinc ion binding"/>
    <property type="evidence" value="ECO:0007669"/>
    <property type="project" value="InterPro"/>
</dbReference>
<feature type="transmembrane region" description="Helical" evidence="4">
    <location>
        <begin position="884"/>
        <end position="901"/>
    </location>
</feature>
<keyword evidence="4" id="KW-0812">Transmembrane</keyword>
<evidence type="ECO:0000259" key="5">
    <source>
        <dbReference type="Pfam" id="PF14432"/>
    </source>
</evidence>
<evidence type="ECO:0000313" key="6">
    <source>
        <dbReference type="EMBL" id="KAF5954685.1"/>
    </source>
</evidence>
<reference evidence="6 7" key="2">
    <citation type="submission" date="2020-07" db="EMBL/GenBank/DDBJ databases">
        <title>Genome assembly of wild tea tree DASZ reveals pedigree and selection history of tea varieties.</title>
        <authorList>
            <person name="Zhang W."/>
        </authorList>
    </citation>
    <scope>NUCLEOTIDE SEQUENCE [LARGE SCALE GENOMIC DNA]</scope>
    <source>
        <strain evidence="7">cv. G240</strain>
        <tissue evidence="6">Leaf</tissue>
    </source>
</reference>